<dbReference type="Pfam" id="PF10157">
    <property type="entry name" value="BORCS6"/>
    <property type="match status" value="1"/>
</dbReference>
<sequence length="174" mass="19887">MQNQETVPTSDASSAVSSSQESEQISQPPFNNTRSDLLNPKTLQLLENRANLLSESFNHLLGSLQTSMYAKSAITLQHIELYRNTVDKFCTDVHESIDSMESFMNRLNDLNQELKQMRNLYHNIKELRKTVEIIQHNVNNHQQNPSLIFLSSPAGEQEHSSNRNGVESTTYEQH</sequence>
<comment type="caution">
    <text evidence="4">The sequence shown here is derived from an EMBL/GenBank/DDBJ whole genome shotgun (WGS) entry which is preliminary data.</text>
</comment>
<dbReference type="AlphaFoldDB" id="A0AA88KBE9"/>
<feature type="region of interest" description="Disordered" evidence="2">
    <location>
        <begin position="1"/>
        <end position="37"/>
    </location>
</feature>
<gene>
    <name evidence="4" type="ORF">C9374_013795</name>
</gene>
<dbReference type="RefSeq" id="XP_044541703.1">
    <property type="nucleotide sequence ID" value="XM_044689710.1"/>
</dbReference>
<accession>A0AA88KBE9</accession>
<organism evidence="4 5">
    <name type="scientific">Naegleria lovaniensis</name>
    <name type="common">Amoeba</name>
    <dbReference type="NCBI Taxonomy" id="51637"/>
    <lineage>
        <taxon>Eukaryota</taxon>
        <taxon>Discoba</taxon>
        <taxon>Heterolobosea</taxon>
        <taxon>Tetramitia</taxon>
        <taxon>Eutetramitia</taxon>
        <taxon>Vahlkampfiidae</taxon>
        <taxon>Naegleria</taxon>
    </lineage>
</organism>
<feature type="coiled-coil region" evidence="1">
    <location>
        <begin position="97"/>
        <end position="144"/>
    </location>
</feature>
<protein>
    <recommendedName>
        <fullName evidence="3">BLOC-1-related complex subunit 6 C-terminal helix domain-containing protein</fullName>
    </recommendedName>
</protein>
<feature type="compositionally biased region" description="Low complexity" evidence="2">
    <location>
        <begin position="10"/>
        <end position="27"/>
    </location>
</feature>
<dbReference type="EMBL" id="PYSW02000077">
    <property type="protein sequence ID" value="KAG2370839.1"/>
    <property type="molecule type" value="Genomic_DNA"/>
</dbReference>
<keyword evidence="1" id="KW-0175">Coiled coil</keyword>
<feature type="region of interest" description="Disordered" evidence="2">
    <location>
        <begin position="153"/>
        <end position="174"/>
    </location>
</feature>
<evidence type="ECO:0000256" key="2">
    <source>
        <dbReference type="SAM" id="MobiDB-lite"/>
    </source>
</evidence>
<evidence type="ECO:0000313" key="5">
    <source>
        <dbReference type="Proteomes" id="UP000816034"/>
    </source>
</evidence>
<proteinExistence type="predicted"/>
<feature type="domain" description="BLOC-1-related complex subunit 6 C-terminal helix" evidence="3">
    <location>
        <begin position="38"/>
        <end position="134"/>
    </location>
</feature>
<evidence type="ECO:0000256" key="1">
    <source>
        <dbReference type="SAM" id="Coils"/>
    </source>
</evidence>
<dbReference type="PANTHER" id="PTHR13440">
    <property type="entry name" value="BLOC-1 RELATED COMPLEX SUBUNIT 6"/>
    <property type="match status" value="1"/>
</dbReference>
<dbReference type="InterPro" id="IPR019314">
    <property type="entry name" value="BORCS6"/>
</dbReference>
<feature type="compositionally biased region" description="Polar residues" evidence="2">
    <location>
        <begin position="162"/>
        <end position="174"/>
    </location>
</feature>
<dbReference type="InterPro" id="IPR046465">
    <property type="entry name" value="BORCS6_C"/>
</dbReference>
<dbReference type="GeneID" id="68106248"/>
<name>A0AA88KBE9_NAELO</name>
<dbReference type="GO" id="GO:0032418">
    <property type="term" value="P:lysosome localization"/>
    <property type="evidence" value="ECO:0007669"/>
    <property type="project" value="TreeGrafter"/>
</dbReference>
<evidence type="ECO:0000313" key="4">
    <source>
        <dbReference type="EMBL" id="KAG2370839.1"/>
    </source>
</evidence>
<keyword evidence="5" id="KW-1185">Reference proteome</keyword>
<evidence type="ECO:0000259" key="3">
    <source>
        <dbReference type="Pfam" id="PF10157"/>
    </source>
</evidence>
<dbReference type="GO" id="GO:0099078">
    <property type="term" value="C:BORC complex"/>
    <property type="evidence" value="ECO:0007669"/>
    <property type="project" value="TreeGrafter"/>
</dbReference>
<dbReference type="Proteomes" id="UP000816034">
    <property type="component" value="Unassembled WGS sequence"/>
</dbReference>
<reference evidence="4 5" key="1">
    <citation type="journal article" date="2018" name="BMC Genomics">
        <title>The genome of Naegleria lovaniensis, the basis for a comparative approach to unravel pathogenicity factors of the human pathogenic amoeba N. fowleri.</title>
        <authorList>
            <person name="Liechti N."/>
            <person name="Schurch N."/>
            <person name="Bruggmann R."/>
            <person name="Wittwer M."/>
        </authorList>
    </citation>
    <scope>NUCLEOTIDE SEQUENCE [LARGE SCALE GENOMIC DNA]</scope>
    <source>
        <strain evidence="4 5">ATCC 30569</strain>
    </source>
</reference>
<dbReference type="PANTHER" id="PTHR13440:SF7">
    <property type="entry name" value="BLOC-1 RELATED COMPLEX SUBUNIT 6"/>
    <property type="match status" value="1"/>
</dbReference>